<dbReference type="EMBL" id="BAAAOF010000002">
    <property type="protein sequence ID" value="GAA1915145.1"/>
    <property type="molecule type" value="Genomic_DNA"/>
</dbReference>
<comment type="caution">
    <text evidence="1">The sequence shown here is derived from an EMBL/GenBank/DDBJ whole genome shotgun (WGS) entry which is preliminary data.</text>
</comment>
<organism evidence="1 2">
    <name type="scientific">Microbacterium aoyamense</name>
    <dbReference type="NCBI Taxonomy" id="344166"/>
    <lineage>
        <taxon>Bacteria</taxon>
        <taxon>Bacillati</taxon>
        <taxon>Actinomycetota</taxon>
        <taxon>Actinomycetes</taxon>
        <taxon>Micrococcales</taxon>
        <taxon>Microbacteriaceae</taxon>
        <taxon>Microbacterium</taxon>
    </lineage>
</organism>
<proteinExistence type="predicted"/>
<dbReference type="RefSeq" id="WP_248144952.1">
    <property type="nucleotide sequence ID" value="NZ_BAAAOF010000002.1"/>
</dbReference>
<protein>
    <submittedName>
        <fullName evidence="1">Uncharacterized protein</fullName>
    </submittedName>
</protein>
<reference evidence="1 2" key="1">
    <citation type="journal article" date="2019" name="Int. J. Syst. Evol. Microbiol.">
        <title>The Global Catalogue of Microorganisms (GCM) 10K type strain sequencing project: providing services to taxonomists for standard genome sequencing and annotation.</title>
        <authorList>
            <consortium name="The Broad Institute Genomics Platform"/>
            <consortium name="The Broad Institute Genome Sequencing Center for Infectious Disease"/>
            <person name="Wu L."/>
            <person name="Ma J."/>
        </authorList>
    </citation>
    <scope>NUCLEOTIDE SEQUENCE [LARGE SCALE GENOMIC DNA]</scope>
    <source>
        <strain evidence="1 2">JCM 14900</strain>
    </source>
</reference>
<accession>A0ABN2P894</accession>
<name>A0ABN2P894_9MICO</name>
<evidence type="ECO:0000313" key="1">
    <source>
        <dbReference type="EMBL" id="GAA1915145.1"/>
    </source>
</evidence>
<dbReference type="Proteomes" id="UP001501343">
    <property type="component" value="Unassembled WGS sequence"/>
</dbReference>
<sequence length="260" mass="28893">MTILCITNTGIPGIRRCTIRGKHGILCPDREVNRAIAEHQGAELGEPTCGGCLPRKADHGFLCNWCWERVEAAQLEWPRFARLVVETEGRAVSAEGGGIKGSTPDGYTNLPLTMLLLDECTRLLRSRAGATLDAWVHTEAGARDAIMFAHSAERAFRSVEVESKPLQLERVRCPHCGQLALFENRKRKVRGATVVECENCGEELDKIRDDAAERWHGSEACEHGHHDRCRSLSCPCDCHQRTSSLYTIQTPAHLIERNAS</sequence>
<evidence type="ECO:0000313" key="2">
    <source>
        <dbReference type="Proteomes" id="UP001501343"/>
    </source>
</evidence>
<gene>
    <name evidence="1" type="ORF">GCM10009775_04470</name>
</gene>
<keyword evidence="2" id="KW-1185">Reference proteome</keyword>